<dbReference type="GO" id="GO:0000077">
    <property type="term" value="P:DNA damage checkpoint signaling"/>
    <property type="evidence" value="ECO:0007669"/>
    <property type="project" value="TreeGrafter"/>
</dbReference>
<feature type="compositionally biased region" description="Polar residues" evidence="4">
    <location>
        <begin position="86"/>
        <end position="107"/>
    </location>
</feature>
<dbReference type="EMBL" id="JANBQB010000211">
    <property type="protein sequence ID" value="KAJ1979592.1"/>
    <property type="molecule type" value="Genomic_DNA"/>
</dbReference>
<dbReference type="GO" id="GO:0005634">
    <property type="term" value="C:nucleus"/>
    <property type="evidence" value="ECO:0007669"/>
    <property type="project" value="UniProtKB-SubCell"/>
</dbReference>
<evidence type="ECO:0000256" key="3">
    <source>
        <dbReference type="ARBA" id="ARBA00023242"/>
    </source>
</evidence>
<dbReference type="Proteomes" id="UP001151582">
    <property type="component" value="Unassembled WGS sequence"/>
</dbReference>
<evidence type="ECO:0000256" key="4">
    <source>
        <dbReference type="SAM" id="MobiDB-lite"/>
    </source>
</evidence>
<comment type="caution">
    <text evidence="6">The sequence shown here is derived from an EMBL/GenBank/DDBJ whole genome shotgun (WGS) entry which is preliminary data.</text>
</comment>
<dbReference type="InterPro" id="IPR001357">
    <property type="entry name" value="BRCT_dom"/>
</dbReference>
<dbReference type="InterPro" id="IPR036420">
    <property type="entry name" value="BRCT_dom_sf"/>
</dbReference>
<sequence>MTKRKIRLTAKPTEWIDAFADPSPPAPLQCTVQPTPHCNRQKTLPSYGSSNIRARPMGISPRMAQLSSVTRHCSIVPDANVAVNFPSPTDGRTNHTANETMPSSQPYLATGAKRPRRTTTKRKLVATGDKPKRRTKRSQATKAPLELGQSSCSQPSCLFTAMTFLVTYPPNTKEPTASLDTVHPLLPRPELEALLQELGGHVVGSGIQAVQRFLTGPTIATTSTELQGDASTALPAEANTVPLPSVVLVSPYPSRTLKYLLALAVGIPCVRTEWVLDAQRLGQVPDYRRYRLPSGHSAWTQQCIAVPPALQQLPSPCPMGTGASAMSGDQPTNPADLLPQPRARTTIQSTRTSLNALAQRYGITLPGFALFAGWVVYVEGSPEFRANWTDLLSVVGCAVPNQRQLSSRLRSLRSRKLSPGQEPLRCDVILINSPSEASSRGDGKGGKAAPIVSQLIANAHSYLYPCSAQTATPADTLPALVTLASPDEALIDMVQVKLGPPPIVTSEWFVQCLVHHQLFDWHSHALFTHHEKYSSQT</sequence>
<name>A0A9W8B873_9FUNG</name>
<organism evidence="6 7">
    <name type="scientific">Dimargaris verticillata</name>
    <dbReference type="NCBI Taxonomy" id="2761393"/>
    <lineage>
        <taxon>Eukaryota</taxon>
        <taxon>Fungi</taxon>
        <taxon>Fungi incertae sedis</taxon>
        <taxon>Zoopagomycota</taxon>
        <taxon>Kickxellomycotina</taxon>
        <taxon>Dimargaritomycetes</taxon>
        <taxon>Dimargaritales</taxon>
        <taxon>Dimargaritaceae</taxon>
        <taxon>Dimargaris</taxon>
    </lineage>
</organism>
<dbReference type="AlphaFoldDB" id="A0A9W8B873"/>
<dbReference type="Gene3D" id="3.40.50.10190">
    <property type="entry name" value="BRCT domain"/>
    <property type="match status" value="2"/>
</dbReference>
<feature type="domain" description="BRCT" evidence="5">
    <location>
        <begin position="154"/>
        <end position="292"/>
    </location>
</feature>
<dbReference type="PANTHER" id="PTHR15321">
    <property type="entry name" value="TUMOR SUPPRESSOR P53-BINDING PROTEIN 1"/>
    <property type="match status" value="1"/>
</dbReference>
<keyword evidence="3" id="KW-0539">Nucleus</keyword>
<dbReference type="Pfam" id="PF00533">
    <property type="entry name" value="BRCT"/>
    <property type="match status" value="1"/>
</dbReference>
<dbReference type="InterPro" id="IPR047249">
    <property type="entry name" value="BRCT_p53bp1-like_rpt1"/>
</dbReference>
<comment type="subcellular location">
    <subcellularLocation>
        <location evidence="1">Nucleus</location>
    </subcellularLocation>
</comment>
<feature type="domain" description="BRCT" evidence="5">
    <location>
        <begin position="445"/>
        <end position="526"/>
    </location>
</feature>
<evidence type="ECO:0000256" key="2">
    <source>
        <dbReference type="ARBA" id="ARBA00022763"/>
    </source>
</evidence>
<feature type="region of interest" description="Disordered" evidence="4">
    <location>
        <begin position="84"/>
        <end position="148"/>
    </location>
</feature>
<dbReference type="CDD" id="cd17745">
    <property type="entry name" value="BRCT_p53bp1_rpt1"/>
    <property type="match status" value="1"/>
</dbReference>
<evidence type="ECO:0000313" key="6">
    <source>
        <dbReference type="EMBL" id="KAJ1979592.1"/>
    </source>
</evidence>
<proteinExistence type="predicted"/>
<dbReference type="GO" id="GO:0045944">
    <property type="term" value="P:positive regulation of transcription by RNA polymerase II"/>
    <property type="evidence" value="ECO:0007669"/>
    <property type="project" value="TreeGrafter"/>
</dbReference>
<keyword evidence="7" id="KW-1185">Reference proteome</keyword>
<evidence type="ECO:0000256" key="1">
    <source>
        <dbReference type="ARBA" id="ARBA00004123"/>
    </source>
</evidence>
<evidence type="ECO:0000259" key="5">
    <source>
        <dbReference type="PROSITE" id="PS50172"/>
    </source>
</evidence>
<keyword evidence="2" id="KW-0227">DNA damage</keyword>
<gene>
    <name evidence="6" type="ORF">H4R34_002768</name>
</gene>
<feature type="compositionally biased region" description="Basic residues" evidence="4">
    <location>
        <begin position="113"/>
        <end position="124"/>
    </location>
</feature>
<protein>
    <recommendedName>
        <fullName evidence="5">BRCT domain-containing protein</fullName>
    </recommendedName>
</protein>
<evidence type="ECO:0000313" key="7">
    <source>
        <dbReference type="Proteomes" id="UP001151582"/>
    </source>
</evidence>
<dbReference type="PANTHER" id="PTHR15321:SF3">
    <property type="entry name" value="TP53-BINDING PROTEIN 1"/>
    <property type="match status" value="1"/>
</dbReference>
<dbReference type="PROSITE" id="PS50172">
    <property type="entry name" value="BRCT"/>
    <property type="match status" value="2"/>
</dbReference>
<dbReference type="OrthoDB" id="129353at2759"/>
<dbReference type="GO" id="GO:0042393">
    <property type="term" value="F:histone binding"/>
    <property type="evidence" value="ECO:0007669"/>
    <property type="project" value="TreeGrafter"/>
</dbReference>
<accession>A0A9W8B873</accession>
<reference evidence="6" key="1">
    <citation type="submission" date="2022-07" db="EMBL/GenBank/DDBJ databases">
        <title>Phylogenomic reconstructions and comparative analyses of Kickxellomycotina fungi.</title>
        <authorList>
            <person name="Reynolds N.K."/>
            <person name="Stajich J.E."/>
            <person name="Barry K."/>
            <person name="Grigoriev I.V."/>
            <person name="Crous P."/>
            <person name="Smith M.E."/>
        </authorList>
    </citation>
    <scope>NUCLEOTIDE SEQUENCE</scope>
    <source>
        <strain evidence="6">RSA 567</strain>
    </source>
</reference>
<dbReference type="SUPFAM" id="SSF52113">
    <property type="entry name" value="BRCT domain"/>
    <property type="match status" value="2"/>
</dbReference>
<dbReference type="InterPro" id="IPR047252">
    <property type="entry name" value="TP53BP1-like"/>
</dbReference>